<proteinExistence type="predicted"/>
<dbReference type="Proteomes" id="UP000827549">
    <property type="component" value="Chromosome 7"/>
</dbReference>
<gene>
    <name evidence="8" type="primary">PEX30</name>
    <name evidence="8" type="ORF">LOC62_07G009419</name>
</gene>
<feature type="compositionally biased region" description="Low complexity" evidence="5">
    <location>
        <begin position="454"/>
        <end position="469"/>
    </location>
</feature>
<evidence type="ECO:0000256" key="1">
    <source>
        <dbReference type="ARBA" id="ARBA00004127"/>
    </source>
</evidence>
<keyword evidence="9" id="KW-1185">Reference proteome</keyword>
<evidence type="ECO:0000256" key="3">
    <source>
        <dbReference type="ARBA" id="ARBA00022989"/>
    </source>
</evidence>
<dbReference type="InterPro" id="IPR052646">
    <property type="entry name" value="Peroxisomal_PEX28-32"/>
</dbReference>
<feature type="transmembrane region" description="Helical" evidence="6">
    <location>
        <begin position="73"/>
        <end position="97"/>
    </location>
</feature>
<feature type="compositionally biased region" description="Low complexity" evidence="5">
    <location>
        <begin position="572"/>
        <end position="594"/>
    </location>
</feature>
<keyword evidence="4 6" id="KW-0472">Membrane</keyword>
<accession>A0AAF1BM68</accession>
<dbReference type="GO" id="GO:0012505">
    <property type="term" value="C:endomembrane system"/>
    <property type="evidence" value="ECO:0007669"/>
    <property type="project" value="UniProtKB-SubCell"/>
</dbReference>
<feature type="region of interest" description="Disordered" evidence="5">
    <location>
        <begin position="371"/>
        <end position="486"/>
    </location>
</feature>
<evidence type="ECO:0000256" key="4">
    <source>
        <dbReference type="ARBA" id="ARBA00023136"/>
    </source>
</evidence>
<dbReference type="GO" id="GO:0005778">
    <property type="term" value="C:peroxisomal membrane"/>
    <property type="evidence" value="ECO:0007669"/>
    <property type="project" value="UniProtKB-ARBA"/>
</dbReference>
<feature type="compositionally biased region" description="Polar residues" evidence="5">
    <location>
        <begin position="391"/>
        <end position="415"/>
    </location>
</feature>
<dbReference type="InterPro" id="IPR006614">
    <property type="entry name" value="Peroxin/Ferlin"/>
</dbReference>
<evidence type="ECO:0000256" key="5">
    <source>
        <dbReference type="SAM" id="MobiDB-lite"/>
    </source>
</evidence>
<evidence type="ECO:0000313" key="8">
    <source>
        <dbReference type="EMBL" id="WOO85932.1"/>
    </source>
</evidence>
<protein>
    <submittedName>
        <fullName evidence="8">Peroxisomal membrane protein PEX30</fullName>
    </submittedName>
</protein>
<evidence type="ECO:0000256" key="2">
    <source>
        <dbReference type="ARBA" id="ARBA00022692"/>
    </source>
</evidence>
<feature type="region of interest" description="Disordered" evidence="5">
    <location>
        <begin position="525"/>
        <end position="598"/>
    </location>
</feature>
<comment type="subcellular location">
    <subcellularLocation>
        <location evidence="1">Endomembrane system</location>
        <topology evidence="1">Multi-pass membrane protein</topology>
    </subcellularLocation>
</comment>
<organism evidence="8 9">
    <name type="scientific">Vanrija pseudolonga</name>
    <dbReference type="NCBI Taxonomy" id="143232"/>
    <lineage>
        <taxon>Eukaryota</taxon>
        <taxon>Fungi</taxon>
        <taxon>Dikarya</taxon>
        <taxon>Basidiomycota</taxon>
        <taxon>Agaricomycotina</taxon>
        <taxon>Tremellomycetes</taxon>
        <taxon>Trichosporonales</taxon>
        <taxon>Trichosporonaceae</taxon>
        <taxon>Vanrija</taxon>
    </lineage>
</organism>
<keyword evidence="2 6" id="KW-0812">Transmembrane</keyword>
<dbReference type="InterPro" id="IPR010482">
    <property type="entry name" value="TECPR1-like_DysF"/>
</dbReference>
<dbReference type="GeneID" id="87812581"/>
<dbReference type="SMART" id="SM00693">
    <property type="entry name" value="DysFN"/>
    <property type="match status" value="1"/>
</dbReference>
<evidence type="ECO:0000313" key="9">
    <source>
        <dbReference type="Proteomes" id="UP000827549"/>
    </source>
</evidence>
<feature type="transmembrane region" description="Helical" evidence="6">
    <location>
        <begin position="35"/>
        <end position="53"/>
    </location>
</feature>
<dbReference type="PANTHER" id="PTHR31679">
    <property type="entry name" value="PEROXISOMAL MEMBRANE PROTEIN PEX30-RELATED"/>
    <property type="match status" value="1"/>
</dbReference>
<keyword evidence="3 6" id="KW-1133">Transmembrane helix</keyword>
<evidence type="ECO:0000256" key="6">
    <source>
        <dbReference type="SAM" id="Phobius"/>
    </source>
</evidence>
<feature type="domain" description="Peroxin/Ferlin" evidence="7">
    <location>
        <begin position="281"/>
        <end position="364"/>
    </location>
</feature>
<name>A0AAF1BM68_9TREE</name>
<dbReference type="PANTHER" id="PTHR31679:SF2">
    <property type="entry name" value="PEROXISOMAL MEMBRANE PROTEIN PEX30-RELATED"/>
    <property type="match status" value="1"/>
</dbReference>
<dbReference type="EMBL" id="CP086720">
    <property type="protein sequence ID" value="WOO85932.1"/>
    <property type="molecule type" value="Genomic_DNA"/>
</dbReference>
<feature type="compositionally biased region" description="Low complexity" evidence="5">
    <location>
        <begin position="429"/>
        <end position="442"/>
    </location>
</feature>
<feature type="region of interest" description="Disordered" evidence="5">
    <location>
        <begin position="328"/>
        <end position="350"/>
    </location>
</feature>
<dbReference type="GO" id="GO:0007031">
    <property type="term" value="P:peroxisome organization"/>
    <property type="evidence" value="ECO:0007669"/>
    <property type="project" value="TreeGrafter"/>
</dbReference>
<dbReference type="RefSeq" id="XP_062631958.1">
    <property type="nucleotide sequence ID" value="XM_062775974.1"/>
</dbReference>
<dbReference type="AlphaFoldDB" id="A0AAF1BM68"/>
<evidence type="ECO:0000259" key="7">
    <source>
        <dbReference type="SMART" id="SM00693"/>
    </source>
</evidence>
<dbReference type="Pfam" id="PF06398">
    <property type="entry name" value="Pex24p"/>
    <property type="match status" value="2"/>
</dbReference>
<sequence>MSSAAGPSTSPPPATQPGGVVVQPADLVAALPAPLLRLLILFAGPTSALRAALEILAWKPERRLESYLVLLGWWATCLGFSYAFALLLPPLVFAPLIPLGRLRLGKSTTPPLHPSPNSPATSETLLLSVSDMYRIHALLPPNPIPPLSAVYARFRQLGARRLIRGLLVLWGVWVALGHALGTRVLLGLVGSVLILAPSPLLSHTVHLLAKSLAVRRAVALTFLFIFGSPPGADYKASSPLGWLRAKWAASRTPSLTLAFTTETDANGNDDDDDDFVADGSPIYFKFEVFENQRWWMGLDWTSALLPQERPSWCDSHLLPVSPPGSFALPPPSSIDLPAPTKSEPRAQVRRTATWRWIDDDWAVVRKGGDAAAAPAAPAPVVPAIPEDEAKSPTTSSRPSSGLFSTSPDDSRTPSAAESAFAKGLGRLKSVSGLPPGSPSASPTKTTDIRRLRAGSEAASEASVADTADGTGAGAIPETNEVTDADGWVYGDNKWENMGPRGGLGKFTRRRRWQRRAVCTETVTRIPELAPARRHTDPLPAPDTNISPPGSGAATPVGRGPSLKSAPAPAPVAPVTADASAELADGASSGASSALSRDDALRQRLKKAMGNVGA</sequence>
<reference evidence="8" key="1">
    <citation type="submission" date="2023-10" db="EMBL/GenBank/DDBJ databases">
        <authorList>
            <person name="Noh H."/>
        </authorList>
    </citation>
    <scope>NUCLEOTIDE SEQUENCE</scope>
    <source>
        <strain evidence="8">DUCC4014</strain>
    </source>
</reference>